<reference evidence="2 3" key="1">
    <citation type="submission" date="2024-04" db="EMBL/GenBank/DDBJ databases">
        <title>Flavobacterium sp. DGU11 16S ribosomal RNA gene Genome sequencing and assembly.</title>
        <authorList>
            <person name="Park S."/>
        </authorList>
    </citation>
    <scope>NUCLEOTIDE SEQUENCE [LARGE SCALE GENOMIC DNA]</scope>
    <source>
        <strain evidence="2 3">DGU11</strain>
    </source>
</reference>
<dbReference type="RefSeq" id="WP_341697113.1">
    <property type="nucleotide sequence ID" value="NZ_JBBYHR010000005.1"/>
</dbReference>
<sequence>MGVKEYCIRIYELLCEVGESNWSNGFRGLIAELEVSENVSVYRKIISIYGGAGSFNDLVLYKGGVLCVEENNELNALRNGLYNKIAEKWT</sequence>
<evidence type="ECO:0000259" key="1">
    <source>
        <dbReference type="Pfam" id="PF22294"/>
    </source>
</evidence>
<evidence type="ECO:0000313" key="3">
    <source>
        <dbReference type="Proteomes" id="UP001464555"/>
    </source>
</evidence>
<keyword evidence="3" id="KW-1185">Reference proteome</keyword>
<name>A0ABU9HXB5_9FLAO</name>
<accession>A0ABU9HXB5</accession>
<comment type="caution">
    <text evidence="2">The sequence shown here is derived from an EMBL/GenBank/DDBJ whole genome shotgun (WGS) entry which is preliminary data.</text>
</comment>
<protein>
    <recommendedName>
        <fullName evidence="1">DUF6966 domain-containing protein</fullName>
    </recommendedName>
</protein>
<dbReference type="InterPro" id="IPR054239">
    <property type="entry name" value="DUF6966"/>
</dbReference>
<evidence type="ECO:0000313" key="2">
    <source>
        <dbReference type="EMBL" id="MEL1244798.1"/>
    </source>
</evidence>
<gene>
    <name evidence="2" type="ORF">AAEO56_11040</name>
</gene>
<organism evidence="2 3">
    <name type="scientific">Flavobacterium arundinis</name>
    <dbReference type="NCBI Taxonomy" id="3139143"/>
    <lineage>
        <taxon>Bacteria</taxon>
        <taxon>Pseudomonadati</taxon>
        <taxon>Bacteroidota</taxon>
        <taxon>Flavobacteriia</taxon>
        <taxon>Flavobacteriales</taxon>
        <taxon>Flavobacteriaceae</taxon>
        <taxon>Flavobacterium</taxon>
    </lineage>
</organism>
<feature type="domain" description="DUF6966" evidence="1">
    <location>
        <begin position="16"/>
        <end position="67"/>
    </location>
</feature>
<dbReference type="Proteomes" id="UP001464555">
    <property type="component" value="Unassembled WGS sequence"/>
</dbReference>
<dbReference type="EMBL" id="JBBYHR010000005">
    <property type="protein sequence ID" value="MEL1244798.1"/>
    <property type="molecule type" value="Genomic_DNA"/>
</dbReference>
<proteinExistence type="predicted"/>
<dbReference type="Pfam" id="PF22294">
    <property type="entry name" value="DUF6966"/>
    <property type="match status" value="1"/>
</dbReference>